<evidence type="ECO:0000313" key="2">
    <source>
        <dbReference type="EMBL" id="GMT34479.1"/>
    </source>
</evidence>
<dbReference type="AlphaFoldDB" id="A0AAV5WY64"/>
<name>A0AAV5WY64_9BILA</name>
<keyword evidence="1" id="KW-0732">Signal</keyword>
<feature type="non-terminal residue" evidence="2">
    <location>
        <position position="1"/>
    </location>
</feature>
<gene>
    <name evidence="2" type="ORF">PFISCL1PPCAC_25776</name>
</gene>
<comment type="caution">
    <text evidence="2">The sequence shown here is derived from an EMBL/GenBank/DDBJ whole genome shotgun (WGS) entry which is preliminary data.</text>
</comment>
<protein>
    <submittedName>
        <fullName evidence="2">Uncharacterized protein</fullName>
    </submittedName>
</protein>
<dbReference type="Proteomes" id="UP001432322">
    <property type="component" value="Unassembled WGS sequence"/>
</dbReference>
<evidence type="ECO:0000256" key="1">
    <source>
        <dbReference type="SAM" id="SignalP"/>
    </source>
</evidence>
<reference evidence="2" key="1">
    <citation type="submission" date="2023-10" db="EMBL/GenBank/DDBJ databases">
        <title>Genome assembly of Pristionchus species.</title>
        <authorList>
            <person name="Yoshida K."/>
            <person name="Sommer R.J."/>
        </authorList>
    </citation>
    <scope>NUCLEOTIDE SEQUENCE</scope>
    <source>
        <strain evidence="2">RS5133</strain>
    </source>
</reference>
<sequence length="103" mass="11445">SLLSLVFALFSLCNCTPIKDVGPRGDRPTKIPIQAVNELWEIIDSPEFDHVAYAQWLAKWNLTNPETDNSDETPSMSDSAVQALAASRVSSALERAKMLLIQW</sequence>
<keyword evidence="3" id="KW-1185">Reference proteome</keyword>
<feature type="chain" id="PRO_5043630168" evidence="1">
    <location>
        <begin position="16"/>
        <end position="103"/>
    </location>
</feature>
<dbReference type="EMBL" id="BTSY01000006">
    <property type="protein sequence ID" value="GMT34479.1"/>
    <property type="molecule type" value="Genomic_DNA"/>
</dbReference>
<accession>A0AAV5WY64</accession>
<evidence type="ECO:0000313" key="3">
    <source>
        <dbReference type="Proteomes" id="UP001432322"/>
    </source>
</evidence>
<organism evidence="2 3">
    <name type="scientific">Pristionchus fissidentatus</name>
    <dbReference type="NCBI Taxonomy" id="1538716"/>
    <lineage>
        <taxon>Eukaryota</taxon>
        <taxon>Metazoa</taxon>
        <taxon>Ecdysozoa</taxon>
        <taxon>Nematoda</taxon>
        <taxon>Chromadorea</taxon>
        <taxon>Rhabditida</taxon>
        <taxon>Rhabditina</taxon>
        <taxon>Diplogasteromorpha</taxon>
        <taxon>Diplogasteroidea</taxon>
        <taxon>Neodiplogasteridae</taxon>
        <taxon>Pristionchus</taxon>
    </lineage>
</organism>
<proteinExistence type="predicted"/>
<feature type="signal peptide" evidence="1">
    <location>
        <begin position="1"/>
        <end position="15"/>
    </location>
</feature>